<dbReference type="Gene3D" id="3.40.390.10">
    <property type="entry name" value="Collagenase (Catalytic Domain)"/>
    <property type="match status" value="1"/>
</dbReference>
<organism evidence="12 13">
    <name type="scientific">Chironomus riparius</name>
    <dbReference type="NCBI Taxonomy" id="315576"/>
    <lineage>
        <taxon>Eukaryota</taxon>
        <taxon>Metazoa</taxon>
        <taxon>Ecdysozoa</taxon>
        <taxon>Arthropoda</taxon>
        <taxon>Hexapoda</taxon>
        <taxon>Insecta</taxon>
        <taxon>Pterygota</taxon>
        <taxon>Neoptera</taxon>
        <taxon>Endopterygota</taxon>
        <taxon>Diptera</taxon>
        <taxon>Nematocera</taxon>
        <taxon>Chironomoidea</taxon>
        <taxon>Chironomidae</taxon>
        <taxon>Chironominae</taxon>
        <taxon>Chironomus</taxon>
    </lineage>
</organism>
<dbReference type="InterPro" id="IPR008753">
    <property type="entry name" value="Peptidase_M13_N"/>
</dbReference>
<dbReference type="GO" id="GO:0016485">
    <property type="term" value="P:protein processing"/>
    <property type="evidence" value="ECO:0007669"/>
    <property type="project" value="TreeGrafter"/>
</dbReference>
<proteinExistence type="inferred from homology"/>
<dbReference type="InterPro" id="IPR042089">
    <property type="entry name" value="Peptidase_M13_dom_2"/>
</dbReference>
<keyword evidence="7" id="KW-0862">Zinc</keyword>
<dbReference type="GO" id="GO:0004222">
    <property type="term" value="F:metalloendopeptidase activity"/>
    <property type="evidence" value="ECO:0007669"/>
    <property type="project" value="InterPro"/>
</dbReference>
<dbReference type="PROSITE" id="PS51885">
    <property type="entry name" value="NEPRILYSIN"/>
    <property type="match status" value="1"/>
</dbReference>
<evidence type="ECO:0000256" key="8">
    <source>
        <dbReference type="ARBA" id="ARBA00023049"/>
    </source>
</evidence>
<comment type="similarity">
    <text evidence="3">Belongs to the peptidase M13 family.</text>
</comment>
<evidence type="ECO:0000256" key="1">
    <source>
        <dbReference type="ARBA" id="ARBA00001947"/>
    </source>
</evidence>
<evidence type="ECO:0000256" key="2">
    <source>
        <dbReference type="ARBA" id="ARBA00004401"/>
    </source>
</evidence>
<keyword evidence="9" id="KW-0472">Membrane</keyword>
<keyword evidence="4" id="KW-0645">Protease</keyword>
<sequence>MFLKQTKILDSSHPDLMKLRRGIVEKSLWITLIFCISIIGCLIGAVFYYKIQAEKLPPNDTFSKIGARYLASVFQSKMNSTVNPCDDFYRFACGRFEKTTIIPDDAGSVNTINLIEGRVIGQLHTLLNNEIRDKDLRPFKLVKQFYRQCMNTSQIEQTGLEFVKKKMNLTQMWPVLSDEWTEDLWNNTEFHRYNVNFFIDTDQKNTSRRTLYIGEGSIGLSRDMLLNGFQDKIVQKYHQFMVSVSVHFGANKTQAEKDFTDVILFEMRLANISMRKEDIRDSNKLYNPMTIKDLKERYPYIDWINYINSKLGEGLTFDETDRVILQAPNYYEQLEAVLNRTEKRIIANHIMWRELAEYISFLTNDLREMEFEFYKTFTGRSIKQARWSDCIKTVSGMLNIAVSSMYVREHFQDKRIKHDIGEIVEEISIEFEKLLHQNTWMDEQTKEEALKKLHAMNSNIAYPDELFDDKLIDNFYHDLKLNETNFLQSAIQIDKHNKNYLFKRFHQAAKRNDWIDQASTIYVNANYHGKSNSIQIIAAILQGHFYAPDRPYYMNYASIGYVIGHEITHAFDDNGRLYDSEGNLMNWWDPETTEAFKDKKQCFIDQFGNYTDKATNMSINGITSQGENIADSAGLKLAYRAYISAMNKLKTRDPILPGLPYSPEQLFWLSAAQTWCSVERPEVKKIQILTDNHAPSEFRVIGTLSNSEEFARDFNCDLGTPMNPVKKCEVW</sequence>
<dbReference type="Proteomes" id="UP001153620">
    <property type="component" value="Chromosome 2"/>
</dbReference>
<dbReference type="Gene3D" id="1.10.1380.10">
    <property type="entry name" value="Neutral endopeptidase , domain2"/>
    <property type="match status" value="1"/>
</dbReference>
<dbReference type="SUPFAM" id="SSF55486">
    <property type="entry name" value="Metalloproteases ('zincins'), catalytic domain"/>
    <property type="match status" value="1"/>
</dbReference>
<evidence type="ECO:0000256" key="9">
    <source>
        <dbReference type="SAM" id="Phobius"/>
    </source>
</evidence>
<keyword evidence="5" id="KW-0479">Metal-binding</keyword>
<keyword evidence="6" id="KW-0378">Hydrolase</keyword>
<evidence type="ECO:0000259" key="11">
    <source>
        <dbReference type="Pfam" id="PF05649"/>
    </source>
</evidence>
<evidence type="ECO:0000313" key="12">
    <source>
        <dbReference type="EMBL" id="CAG9805592.1"/>
    </source>
</evidence>
<accession>A0A9N9RY76</accession>
<evidence type="ECO:0000256" key="3">
    <source>
        <dbReference type="ARBA" id="ARBA00007357"/>
    </source>
</evidence>
<comment type="subcellular location">
    <subcellularLocation>
        <location evidence="2">Cell membrane</location>
        <topology evidence="2">Single-pass type II membrane protein</topology>
    </subcellularLocation>
</comment>
<reference evidence="12" key="2">
    <citation type="submission" date="2022-10" db="EMBL/GenBank/DDBJ databases">
        <authorList>
            <consortium name="ENA_rothamsted_submissions"/>
            <consortium name="culmorum"/>
            <person name="King R."/>
        </authorList>
    </citation>
    <scope>NUCLEOTIDE SEQUENCE</scope>
</reference>
<reference evidence="12" key="1">
    <citation type="submission" date="2022-01" db="EMBL/GenBank/DDBJ databases">
        <authorList>
            <person name="King R."/>
        </authorList>
    </citation>
    <scope>NUCLEOTIDE SEQUENCE</scope>
</reference>
<dbReference type="InterPro" id="IPR000718">
    <property type="entry name" value="Peptidase_M13"/>
</dbReference>
<comment type="cofactor">
    <cofactor evidence="1">
        <name>Zn(2+)</name>
        <dbReference type="ChEBI" id="CHEBI:29105"/>
    </cofactor>
</comment>
<dbReference type="CDD" id="cd08662">
    <property type="entry name" value="M13"/>
    <property type="match status" value="1"/>
</dbReference>
<feature type="domain" description="Peptidase M13 N-terminal" evidence="11">
    <location>
        <begin position="84"/>
        <end position="463"/>
    </location>
</feature>
<keyword evidence="9" id="KW-1133">Transmembrane helix</keyword>
<dbReference type="GO" id="GO:0046872">
    <property type="term" value="F:metal ion binding"/>
    <property type="evidence" value="ECO:0007669"/>
    <property type="project" value="UniProtKB-KW"/>
</dbReference>
<dbReference type="OrthoDB" id="6671782at2759"/>
<dbReference type="InterPro" id="IPR024079">
    <property type="entry name" value="MetalloPept_cat_dom_sf"/>
</dbReference>
<feature type="domain" description="Peptidase M13 C-terminal" evidence="10">
    <location>
        <begin position="524"/>
        <end position="730"/>
    </location>
</feature>
<dbReference type="AlphaFoldDB" id="A0A9N9RY76"/>
<dbReference type="InterPro" id="IPR018497">
    <property type="entry name" value="Peptidase_M13_C"/>
</dbReference>
<feature type="transmembrane region" description="Helical" evidence="9">
    <location>
        <begin position="27"/>
        <end position="49"/>
    </location>
</feature>
<evidence type="ECO:0000259" key="10">
    <source>
        <dbReference type="Pfam" id="PF01431"/>
    </source>
</evidence>
<evidence type="ECO:0000256" key="6">
    <source>
        <dbReference type="ARBA" id="ARBA00022801"/>
    </source>
</evidence>
<name>A0A9N9RY76_9DIPT</name>
<evidence type="ECO:0000256" key="7">
    <source>
        <dbReference type="ARBA" id="ARBA00022833"/>
    </source>
</evidence>
<dbReference type="Pfam" id="PF01431">
    <property type="entry name" value="Peptidase_M13"/>
    <property type="match status" value="1"/>
</dbReference>
<dbReference type="PANTHER" id="PTHR11733">
    <property type="entry name" value="ZINC METALLOPROTEASE FAMILY M13 NEPRILYSIN-RELATED"/>
    <property type="match status" value="1"/>
</dbReference>
<evidence type="ECO:0000256" key="4">
    <source>
        <dbReference type="ARBA" id="ARBA00022670"/>
    </source>
</evidence>
<keyword evidence="8" id="KW-0482">Metalloprotease</keyword>
<keyword evidence="9" id="KW-0812">Transmembrane</keyword>
<gene>
    <name evidence="12" type="ORF">CHIRRI_LOCUS8461</name>
</gene>
<evidence type="ECO:0000313" key="13">
    <source>
        <dbReference type="Proteomes" id="UP001153620"/>
    </source>
</evidence>
<protein>
    <submittedName>
        <fullName evidence="12">Uncharacterized protein</fullName>
    </submittedName>
</protein>
<dbReference type="PANTHER" id="PTHR11733:SF224">
    <property type="entry name" value="NEPRILYSIN-2"/>
    <property type="match status" value="1"/>
</dbReference>
<dbReference type="Pfam" id="PF05649">
    <property type="entry name" value="Peptidase_M13_N"/>
    <property type="match status" value="1"/>
</dbReference>
<dbReference type="PRINTS" id="PR00786">
    <property type="entry name" value="NEPRILYSIN"/>
</dbReference>
<evidence type="ECO:0000256" key="5">
    <source>
        <dbReference type="ARBA" id="ARBA00022723"/>
    </source>
</evidence>
<dbReference type="GO" id="GO:0005886">
    <property type="term" value="C:plasma membrane"/>
    <property type="evidence" value="ECO:0007669"/>
    <property type="project" value="UniProtKB-SubCell"/>
</dbReference>
<keyword evidence="13" id="KW-1185">Reference proteome</keyword>
<dbReference type="EMBL" id="OU895878">
    <property type="protein sequence ID" value="CAG9805592.1"/>
    <property type="molecule type" value="Genomic_DNA"/>
</dbReference>